<dbReference type="InterPro" id="IPR016037">
    <property type="entry name" value="DHQ_synth_AroB"/>
</dbReference>
<comment type="function">
    <text evidence="17">Catalyzes the conversion of 3-deoxy-D-arabino-heptulosonate 7-phosphate (DAHP) to dehydroquinate (DHQ).</text>
</comment>
<dbReference type="NCBIfam" id="TIGR01357">
    <property type="entry name" value="aroB"/>
    <property type="match status" value="1"/>
</dbReference>
<comment type="cofactor">
    <cofactor evidence="17">
        <name>Co(2+)</name>
        <dbReference type="ChEBI" id="CHEBI:48828"/>
    </cofactor>
    <cofactor evidence="17">
        <name>Zn(2+)</name>
        <dbReference type="ChEBI" id="CHEBI:29105"/>
    </cofactor>
    <text evidence="17">Binds 1 divalent metal cation per subunit. Can use either Co(2+) or Zn(2+).</text>
</comment>
<proteinExistence type="inferred from homology"/>
<keyword evidence="8 17" id="KW-0963">Cytoplasm</keyword>
<evidence type="ECO:0000256" key="16">
    <source>
        <dbReference type="ARBA" id="ARBA00023285"/>
    </source>
</evidence>
<comment type="subcellular location">
    <subcellularLocation>
        <location evidence="3 17">Cytoplasm</location>
    </subcellularLocation>
</comment>
<keyword evidence="16 17" id="KW-0170">Cobalt</keyword>
<dbReference type="EMBL" id="CP098755">
    <property type="protein sequence ID" value="USG63508.1"/>
    <property type="molecule type" value="Genomic_DNA"/>
</dbReference>
<evidence type="ECO:0000256" key="5">
    <source>
        <dbReference type="ARBA" id="ARBA00005412"/>
    </source>
</evidence>
<evidence type="ECO:0000256" key="15">
    <source>
        <dbReference type="ARBA" id="ARBA00023239"/>
    </source>
</evidence>
<dbReference type="Pfam" id="PF24621">
    <property type="entry name" value="DHQS_C"/>
    <property type="match status" value="1"/>
</dbReference>
<comment type="catalytic activity">
    <reaction evidence="1 17">
        <text>7-phospho-2-dehydro-3-deoxy-D-arabino-heptonate = 3-dehydroquinate + phosphate</text>
        <dbReference type="Rhea" id="RHEA:21968"/>
        <dbReference type="ChEBI" id="CHEBI:32364"/>
        <dbReference type="ChEBI" id="CHEBI:43474"/>
        <dbReference type="ChEBI" id="CHEBI:58394"/>
        <dbReference type="EC" id="4.2.3.4"/>
    </reaction>
</comment>
<organism evidence="20 21">
    <name type="scientific">Brevibacillus ruminantium</name>
    <dbReference type="NCBI Taxonomy" id="2950604"/>
    <lineage>
        <taxon>Bacteria</taxon>
        <taxon>Bacillati</taxon>
        <taxon>Bacillota</taxon>
        <taxon>Bacilli</taxon>
        <taxon>Bacillales</taxon>
        <taxon>Paenibacillaceae</taxon>
        <taxon>Brevibacillus</taxon>
    </lineage>
</organism>
<evidence type="ECO:0000256" key="8">
    <source>
        <dbReference type="ARBA" id="ARBA00022490"/>
    </source>
</evidence>
<evidence type="ECO:0000256" key="11">
    <source>
        <dbReference type="ARBA" id="ARBA00022741"/>
    </source>
</evidence>
<dbReference type="EC" id="4.2.3.4" evidence="6 17"/>
<feature type="binding site" evidence="17">
    <location>
        <position position="268"/>
    </location>
    <ligand>
        <name>Zn(2+)</name>
        <dbReference type="ChEBI" id="CHEBI:29105"/>
    </ligand>
</feature>
<reference evidence="20" key="1">
    <citation type="submission" date="2022-06" db="EMBL/GenBank/DDBJ databases">
        <title>Genome sequencing of Brevibacillus sp. BB3-R1.</title>
        <authorList>
            <person name="Heo J."/>
            <person name="Lee D."/>
            <person name="Won M."/>
            <person name="Han B.-H."/>
            <person name="Hong S.-B."/>
            <person name="Kwon S.-W."/>
        </authorList>
    </citation>
    <scope>NUCLEOTIDE SEQUENCE</scope>
    <source>
        <strain evidence="20">BB3-R1</strain>
    </source>
</reference>
<keyword evidence="12 17" id="KW-0862">Zinc</keyword>
<evidence type="ECO:0000259" key="19">
    <source>
        <dbReference type="Pfam" id="PF24621"/>
    </source>
</evidence>
<evidence type="ECO:0000313" key="20">
    <source>
        <dbReference type="EMBL" id="USG63508.1"/>
    </source>
</evidence>
<feature type="domain" description="3-dehydroquinate synthase N-terminal" evidence="18">
    <location>
        <begin position="72"/>
        <end position="182"/>
    </location>
</feature>
<keyword evidence="9 17" id="KW-0028">Amino-acid biosynthesis</keyword>
<feature type="binding site" evidence="17">
    <location>
        <position position="188"/>
    </location>
    <ligand>
        <name>Zn(2+)</name>
        <dbReference type="ChEBI" id="CHEBI:29105"/>
    </ligand>
</feature>
<comment type="caution">
    <text evidence="17">Lacks conserved residue(s) required for the propagation of feature annotation.</text>
</comment>
<keyword evidence="21" id="KW-1185">Reference proteome</keyword>
<evidence type="ECO:0000256" key="1">
    <source>
        <dbReference type="ARBA" id="ARBA00001393"/>
    </source>
</evidence>
<evidence type="ECO:0000256" key="12">
    <source>
        <dbReference type="ARBA" id="ARBA00022833"/>
    </source>
</evidence>
<dbReference type="RefSeq" id="WP_251870589.1">
    <property type="nucleotide sequence ID" value="NZ_CP098755.1"/>
</dbReference>
<comment type="cofactor">
    <cofactor evidence="2 17">
        <name>NAD(+)</name>
        <dbReference type="ChEBI" id="CHEBI:57540"/>
    </cofactor>
</comment>
<evidence type="ECO:0000256" key="6">
    <source>
        <dbReference type="ARBA" id="ARBA00013031"/>
    </source>
</evidence>
<feature type="binding site" evidence="17">
    <location>
        <position position="146"/>
    </location>
    <ligand>
        <name>NAD(+)</name>
        <dbReference type="ChEBI" id="CHEBI:57540"/>
    </ligand>
</feature>
<sequence>MRREILRVELGERSYPIIIGEGLLQQAATLLQEGGIAGGTRLFIITDENVAPRYLSLLQDELISAGFPVHACVIPAGEQSKSIAMYETVMTQAIQAGLDRKSVILALGGGVVGDLAGFVAATYMRGISFVQLPTTLLAHDSSVGGKVAINHPLGKNLIGAFHQPRMVLYDTAAISTLPERERAAGFAEVLKHGLIADERFVSWLEEHAEKLWELDSELLSKAILRGCQVKANIVSADETEQGQRALLNLGHTFGHAFEALAEYAKLNHGEAISIGMCLAAKVAERLKVAEDGVYERTRNLLRQYHLPTEWPLSLEPLEVLEVMKRDKKAVSGKLALVLPRSIGVVELFAQVDEALIMTVMNEEAGASRNGSARN</sequence>
<evidence type="ECO:0000259" key="18">
    <source>
        <dbReference type="Pfam" id="PF01761"/>
    </source>
</evidence>
<evidence type="ECO:0000256" key="2">
    <source>
        <dbReference type="ARBA" id="ARBA00001911"/>
    </source>
</evidence>
<evidence type="ECO:0000256" key="17">
    <source>
        <dbReference type="HAMAP-Rule" id="MF_00110"/>
    </source>
</evidence>
<feature type="binding site" evidence="17">
    <location>
        <position position="155"/>
    </location>
    <ligand>
        <name>NAD(+)</name>
        <dbReference type="ChEBI" id="CHEBI:57540"/>
    </ligand>
</feature>
<dbReference type="PANTHER" id="PTHR43622">
    <property type="entry name" value="3-DEHYDROQUINATE SYNTHASE"/>
    <property type="match status" value="1"/>
</dbReference>
<protein>
    <recommendedName>
        <fullName evidence="7 17">3-dehydroquinate synthase</fullName>
        <shortName evidence="17">DHQS</shortName>
        <ecNumber evidence="6 17">4.2.3.4</ecNumber>
    </recommendedName>
</protein>
<keyword evidence="14 17" id="KW-0057">Aromatic amino acid biosynthesis</keyword>
<evidence type="ECO:0000256" key="14">
    <source>
        <dbReference type="ARBA" id="ARBA00023141"/>
    </source>
</evidence>
<dbReference type="InterPro" id="IPR056179">
    <property type="entry name" value="DHQS_C"/>
</dbReference>
<dbReference type="GO" id="GO:0003856">
    <property type="term" value="F:3-dehydroquinate synthase activity"/>
    <property type="evidence" value="ECO:0007669"/>
    <property type="project" value="UniProtKB-EC"/>
</dbReference>
<evidence type="ECO:0000256" key="9">
    <source>
        <dbReference type="ARBA" id="ARBA00022605"/>
    </source>
</evidence>
<evidence type="ECO:0000313" key="21">
    <source>
        <dbReference type="Proteomes" id="UP001056500"/>
    </source>
</evidence>
<feature type="binding site" evidence="17">
    <location>
        <position position="251"/>
    </location>
    <ligand>
        <name>Zn(2+)</name>
        <dbReference type="ChEBI" id="CHEBI:29105"/>
    </ligand>
</feature>
<dbReference type="PIRSF" id="PIRSF001455">
    <property type="entry name" value="DHQ_synth"/>
    <property type="match status" value="1"/>
</dbReference>
<dbReference type="HAMAP" id="MF_00110">
    <property type="entry name" value="DHQ_synthase"/>
    <property type="match status" value="1"/>
</dbReference>
<evidence type="ECO:0000256" key="13">
    <source>
        <dbReference type="ARBA" id="ARBA00023027"/>
    </source>
</evidence>
<dbReference type="InterPro" id="IPR050071">
    <property type="entry name" value="Dehydroquinate_synthase"/>
</dbReference>
<keyword evidence="10 17" id="KW-0479">Metal-binding</keyword>
<name>A0ABY4W8K7_9BACL</name>
<keyword evidence="11 17" id="KW-0547">Nucleotide-binding</keyword>
<keyword evidence="13 17" id="KW-0520">NAD</keyword>
<feature type="domain" description="3-dehydroquinate synthase C-terminal" evidence="19">
    <location>
        <begin position="185"/>
        <end position="329"/>
    </location>
</feature>
<dbReference type="Gene3D" id="1.20.1090.10">
    <property type="entry name" value="Dehydroquinate synthase-like - alpha domain"/>
    <property type="match status" value="1"/>
</dbReference>
<dbReference type="Gene3D" id="3.40.50.1970">
    <property type="match status" value="1"/>
</dbReference>
<accession>A0ABY4W8K7</accession>
<keyword evidence="15 17" id="KW-0456">Lyase</keyword>
<dbReference type="PANTHER" id="PTHR43622:SF7">
    <property type="entry name" value="3-DEHYDROQUINATE SYNTHASE, CHLOROPLASTIC"/>
    <property type="match status" value="1"/>
</dbReference>
<dbReference type="Pfam" id="PF01761">
    <property type="entry name" value="DHQ_synthase"/>
    <property type="match status" value="1"/>
</dbReference>
<feature type="binding site" evidence="17">
    <location>
        <begin position="134"/>
        <end position="135"/>
    </location>
    <ligand>
        <name>NAD(+)</name>
        <dbReference type="ChEBI" id="CHEBI:57540"/>
    </ligand>
</feature>
<comment type="similarity">
    <text evidence="5 17">Belongs to the sugar phosphate cyclases superfamily. Dehydroquinate synthase family.</text>
</comment>
<comment type="pathway">
    <text evidence="4 17">Metabolic intermediate biosynthesis; chorismate biosynthesis; chorismate from D-erythrose 4-phosphate and phosphoenolpyruvate: step 2/7.</text>
</comment>
<evidence type="ECO:0000256" key="3">
    <source>
        <dbReference type="ARBA" id="ARBA00004496"/>
    </source>
</evidence>
<dbReference type="SUPFAM" id="SSF56796">
    <property type="entry name" value="Dehydroquinate synthase-like"/>
    <property type="match status" value="1"/>
</dbReference>
<evidence type="ECO:0000256" key="7">
    <source>
        <dbReference type="ARBA" id="ARBA00017684"/>
    </source>
</evidence>
<evidence type="ECO:0000256" key="10">
    <source>
        <dbReference type="ARBA" id="ARBA00022723"/>
    </source>
</evidence>
<feature type="binding site" evidence="17">
    <location>
        <begin position="110"/>
        <end position="114"/>
    </location>
    <ligand>
        <name>NAD(+)</name>
        <dbReference type="ChEBI" id="CHEBI:57540"/>
    </ligand>
</feature>
<dbReference type="Proteomes" id="UP001056500">
    <property type="component" value="Chromosome"/>
</dbReference>
<dbReference type="CDD" id="cd08195">
    <property type="entry name" value="DHQS"/>
    <property type="match status" value="1"/>
</dbReference>
<dbReference type="InterPro" id="IPR030960">
    <property type="entry name" value="DHQS/DOIS_N"/>
</dbReference>
<gene>
    <name evidence="17 20" type="primary">aroB</name>
    <name evidence="20" type="ORF">NDK47_15110</name>
</gene>
<evidence type="ECO:0000256" key="4">
    <source>
        <dbReference type="ARBA" id="ARBA00004661"/>
    </source>
</evidence>
<dbReference type="InterPro" id="IPR030963">
    <property type="entry name" value="DHQ_synth_fam"/>
</dbReference>